<dbReference type="Gene3D" id="3.10.250.10">
    <property type="entry name" value="SRCR-like domain"/>
    <property type="match status" value="2"/>
</dbReference>
<dbReference type="InterPro" id="IPR009003">
    <property type="entry name" value="Peptidase_S1_PA"/>
</dbReference>
<dbReference type="InterPro" id="IPR013806">
    <property type="entry name" value="Kringle-like"/>
</dbReference>
<dbReference type="SUPFAM" id="SSF57424">
    <property type="entry name" value="LDL receptor-like module"/>
    <property type="match status" value="4"/>
</dbReference>
<feature type="domain" description="SRCR" evidence="15">
    <location>
        <begin position="653"/>
        <end position="754"/>
    </location>
</feature>
<dbReference type="PROSITE" id="PS00134">
    <property type="entry name" value="TRYPSIN_HIS"/>
    <property type="match status" value="1"/>
</dbReference>
<evidence type="ECO:0000313" key="18">
    <source>
        <dbReference type="Proteomes" id="UP000838412"/>
    </source>
</evidence>
<dbReference type="Proteomes" id="UP000838412">
    <property type="component" value="Chromosome 15"/>
</dbReference>
<dbReference type="InterPro" id="IPR018114">
    <property type="entry name" value="TRYPSIN_HIS"/>
</dbReference>
<dbReference type="FunFam" id="3.10.250.10:FF:000026">
    <property type="entry name" value="Tequila, isoform D"/>
    <property type="match status" value="1"/>
</dbReference>
<feature type="disulfide bond" evidence="11">
    <location>
        <begin position="766"/>
        <end position="784"/>
    </location>
</feature>
<dbReference type="SMART" id="SM00130">
    <property type="entry name" value="KR"/>
    <property type="match status" value="4"/>
</dbReference>
<feature type="disulfide bond" evidence="11">
    <location>
        <begin position="778"/>
        <end position="793"/>
    </location>
</feature>
<feature type="domain" description="SRCR" evidence="15">
    <location>
        <begin position="103"/>
        <end position="205"/>
    </location>
</feature>
<dbReference type="Gene3D" id="2.40.20.10">
    <property type="entry name" value="Plasminogen Kringle 4"/>
    <property type="match status" value="4"/>
</dbReference>
<dbReference type="PANTHER" id="PTHR24264">
    <property type="entry name" value="TRYPSIN-RELATED"/>
    <property type="match status" value="1"/>
</dbReference>
<evidence type="ECO:0000256" key="3">
    <source>
        <dbReference type="ARBA" id="ARBA00022572"/>
    </source>
</evidence>
<dbReference type="GO" id="GO:0004252">
    <property type="term" value="F:serine-type endopeptidase activity"/>
    <property type="evidence" value="ECO:0007669"/>
    <property type="project" value="InterPro"/>
</dbReference>
<feature type="disulfide bond" evidence="11">
    <location>
        <begin position="892"/>
        <end position="910"/>
    </location>
</feature>
<evidence type="ECO:0000256" key="8">
    <source>
        <dbReference type="ARBA" id="ARBA00022825"/>
    </source>
</evidence>
<feature type="domain" description="Kringle" evidence="13">
    <location>
        <begin position="377"/>
        <end position="462"/>
    </location>
</feature>
<evidence type="ECO:0000256" key="7">
    <source>
        <dbReference type="ARBA" id="ARBA00022801"/>
    </source>
</evidence>
<dbReference type="SMART" id="SM00192">
    <property type="entry name" value="LDLa"/>
    <property type="match status" value="4"/>
</dbReference>
<dbReference type="Pfam" id="PF00530">
    <property type="entry name" value="SRCR"/>
    <property type="match status" value="2"/>
</dbReference>
<dbReference type="GO" id="GO:0006508">
    <property type="term" value="P:proteolysis"/>
    <property type="evidence" value="ECO:0007669"/>
    <property type="project" value="UniProtKB-KW"/>
</dbReference>
<dbReference type="CDD" id="cd00190">
    <property type="entry name" value="Tryp_SPc"/>
    <property type="match status" value="1"/>
</dbReference>
<dbReference type="OrthoDB" id="6020543at2759"/>
<dbReference type="Gene3D" id="2.40.10.10">
    <property type="entry name" value="Trypsin-like serine proteases"/>
    <property type="match status" value="2"/>
</dbReference>
<dbReference type="SMART" id="SM00202">
    <property type="entry name" value="SR"/>
    <property type="match status" value="2"/>
</dbReference>
<gene>
    <name evidence="17" type="primary">PLAT</name>
    <name evidence="17" type="ORF">BLAG_LOCUS8941</name>
</gene>
<dbReference type="Pfam" id="PF00051">
    <property type="entry name" value="Kringle"/>
    <property type="match status" value="4"/>
</dbReference>
<evidence type="ECO:0000256" key="9">
    <source>
        <dbReference type="ARBA" id="ARBA00023157"/>
    </source>
</evidence>
<dbReference type="FunFam" id="3.10.250.10:FF:000032">
    <property type="entry name" value="Si:dkey-14d8.20"/>
    <property type="match status" value="1"/>
</dbReference>
<evidence type="ECO:0000256" key="12">
    <source>
        <dbReference type="PROSITE-ProRule" id="PRU00196"/>
    </source>
</evidence>
<dbReference type="Gene3D" id="4.10.400.10">
    <property type="entry name" value="Low-density Lipoprotein Receptor"/>
    <property type="match status" value="4"/>
</dbReference>
<evidence type="ECO:0000256" key="5">
    <source>
        <dbReference type="ARBA" id="ARBA00022729"/>
    </source>
</evidence>
<comment type="subcellular location">
    <subcellularLocation>
        <location evidence="1">Secreted</location>
    </subcellularLocation>
</comment>
<feature type="domain" description="Apple" evidence="16">
    <location>
        <begin position="517"/>
        <end position="601"/>
    </location>
</feature>
<dbReference type="Gene3D" id="3.50.4.10">
    <property type="entry name" value="Hepatocyte Growth Factor"/>
    <property type="match status" value="1"/>
</dbReference>
<dbReference type="PROSITE" id="PS50068">
    <property type="entry name" value="LDLRA_2"/>
    <property type="match status" value="4"/>
</dbReference>
<dbReference type="GO" id="GO:0016020">
    <property type="term" value="C:membrane"/>
    <property type="evidence" value="ECO:0007669"/>
    <property type="project" value="InterPro"/>
</dbReference>
<feature type="domain" description="Peptidase S1" evidence="14">
    <location>
        <begin position="1035"/>
        <end position="1270"/>
    </location>
</feature>
<name>A0A8J9Z574_BRALA</name>
<sequence length="1272" mass="142324">MLVHYRQTNRQTNKRCPLHNLLSEDEASQRTCRASFRECRQDLGDNKKLIRDLSGELDEMRLRLMEAEATGAKRRRSAAAPPSETKINNILTGTLARAEAWEMRLNGGLAPNRGRVELRPKGGNWGVICDDNWDKKAADIVCKMMGFANGSKMEAKASRFGDGRKDFLMDDVNCTGNEATLMECLHSDWGKHDCDRQEVAGVVCLPKEVSYQREVEECFSGRGESYRGRASRTLSGQSCLMWSEMVGTKFNTLRYKRGEFGLGQHNYCRNPDGDPRPWCYVGDPKQPGYDYCDIYECDVDCYSGDGSRYRGSTGGRAVWTRRAILVDCYSGDGSRYPGGRSEDARAGAILVDCYSGDGSRYRGARSVDAQGRPCLVDCYSGDGSRYRGARRVDAQGRPCLAWDARETLGLDVNVFTHPNGKAGIGTHNFCRNPGNEQAPWCYVNVGTRRSLIQKQECGVAMCERPPVHGHAARAFGPQCKQNEIRCRSDYRNTICLPEEFRCDGDQDCADGEDEANCDNFFNEYLVTRQSGLKVPLYEVGYMGVDVERCMQICSETTDFICRSFDYHRASRSCDLVSKPVQAVGGLVSTGKLSVDHYERIHQPDMDCEKLPNGPYHRCPQGRCIHHLSLCNNVNDCGDFSDEENCDSDVPFEVRVRGGETEGQGRVEVKYRGEWGLVCDDKWDIKDAGVVCREMGYTLGAEEVYYRSSYGAGSQPFVLDDLECIGTESSLQECAHAPWGKHDCSRGEAAAVKCKLRQGCRENEHHCINHKCIPSSFLCDGQNDCEDWSDEAQCNCYRGKGLVYRGLDHETIRGLTCLFWNETLDRKFNTRDYPNGQLGLGPHNYCRNPDGDEKPWCYTVNDKHGTWSYCAIPKCTAPPREPPKYCRSDEVVCANRQCLPARFVCNGKDECGDGSDEALCDCFRGQGKDYRGRHAVTTDGLSCLFWNETVHLEFNSWKNSQTEYGIGQHNYCRNPDGDRAPWCYTHPDGRYGYCNLSRCEDKFDLSDRPAGDAPRSTQIRLPRPVIPCGTPSVSPPSSGDVAVKGEHPWQALLLTKGVHHVCSGTLVHECWVVTAAHCMDHSKDAYVIRLGEYNNVISEQTEQDFAIDTAVIQPGYDVVTGQHDIALLKLRKKNGACARITKFVRPICLPEAEMTFPVGTQCDISGWGRTDTDRSLRPTTLMTSRIPLLHDSLCQHIYGDKLLPGMQCAGHVRGGNNACKGDIGGPLSCKHDGQWLLWGVTSWGFGCGDPKTPGVYTRVTDYTDWLQRVMAFY</sequence>
<dbReference type="PRINTS" id="PR00018">
    <property type="entry name" value="KRINGLE"/>
</dbReference>
<dbReference type="SUPFAM" id="SSF56487">
    <property type="entry name" value="SRCR-like"/>
    <property type="match status" value="2"/>
</dbReference>
<feature type="domain" description="Kringle" evidence="13">
    <location>
        <begin position="920"/>
        <end position="998"/>
    </location>
</feature>
<feature type="domain" description="Kringle" evidence="13">
    <location>
        <begin position="217"/>
        <end position="297"/>
    </location>
</feature>
<dbReference type="Pfam" id="PF00024">
    <property type="entry name" value="PAN_1"/>
    <property type="match status" value="1"/>
</dbReference>
<dbReference type="PROSITE" id="PS00021">
    <property type="entry name" value="KRINGLE_1"/>
    <property type="match status" value="4"/>
</dbReference>
<dbReference type="PROSITE" id="PS50070">
    <property type="entry name" value="KRINGLE_2"/>
    <property type="match status" value="4"/>
</dbReference>
<feature type="disulfide bond" evidence="11">
    <location>
        <begin position="759"/>
        <end position="771"/>
    </location>
</feature>
<dbReference type="EMBL" id="OV696700">
    <property type="protein sequence ID" value="CAH1247189.1"/>
    <property type="molecule type" value="Genomic_DNA"/>
</dbReference>
<dbReference type="SUPFAM" id="SSF57440">
    <property type="entry name" value="Kringle-like"/>
    <property type="match status" value="4"/>
</dbReference>
<reference evidence="17" key="1">
    <citation type="submission" date="2022-01" db="EMBL/GenBank/DDBJ databases">
        <authorList>
            <person name="Braso-Vives M."/>
        </authorList>
    </citation>
    <scope>NUCLEOTIDE SEQUENCE</scope>
</reference>
<dbReference type="Pfam" id="PF00057">
    <property type="entry name" value="Ldl_recept_a"/>
    <property type="match status" value="4"/>
</dbReference>
<keyword evidence="3 10" id="KW-0420">Kringle</keyword>
<evidence type="ECO:0000256" key="2">
    <source>
        <dbReference type="ARBA" id="ARBA00022525"/>
    </source>
</evidence>
<dbReference type="SUPFAM" id="SSF57414">
    <property type="entry name" value="Hairpin loop containing domain-like"/>
    <property type="match status" value="1"/>
</dbReference>
<evidence type="ECO:0000256" key="1">
    <source>
        <dbReference type="ARBA" id="ARBA00004613"/>
    </source>
</evidence>
<keyword evidence="4" id="KW-0645">Protease</keyword>
<dbReference type="InterPro" id="IPR038178">
    <property type="entry name" value="Kringle_sf"/>
</dbReference>
<evidence type="ECO:0000313" key="17">
    <source>
        <dbReference type="EMBL" id="CAH1247189.1"/>
    </source>
</evidence>
<dbReference type="AlphaFoldDB" id="A0A8J9Z574"/>
<keyword evidence="2" id="KW-0964">Secreted</keyword>
<comment type="caution">
    <text evidence="12">Lacks conserved residue(s) required for the propagation of feature annotation.</text>
</comment>
<dbReference type="SMART" id="SM00020">
    <property type="entry name" value="Tryp_SPc"/>
    <property type="match status" value="1"/>
</dbReference>
<dbReference type="InterPro" id="IPR050127">
    <property type="entry name" value="Serine_Proteases_S1"/>
</dbReference>
<dbReference type="GO" id="GO:0005615">
    <property type="term" value="C:extracellular space"/>
    <property type="evidence" value="ECO:0007669"/>
    <property type="project" value="TreeGrafter"/>
</dbReference>
<dbReference type="PROSITE" id="PS00420">
    <property type="entry name" value="SRCR_1"/>
    <property type="match status" value="1"/>
</dbReference>
<dbReference type="CDD" id="cd00112">
    <property type="entry name" value="LDLa"/>
    <property type="match status" value="4"/>
</dbReference>
<dbReference type="PROSITE" id="PS50240">
    <property type="entry name" value="TRYPSIN_DOM"/>
    <property type="match status" value="1"/>
</dbReference>
<dbReference type="PANTHER" id="PTHR24264:SF54">
    <property type="entry name" value="PEPTIDASE S1 DOMAIN-CONTAINING PROTEIN"/>
    <property type="match status" value="1"/>
</dbReference>
<evidence type="ECO:0000256" key="11">
    <source>
        <dbReference type="PROSITE-ProRule" id="PRU00124"/>
    </source>
</evidence>
<dbReference type="GO" id="GO:1901701">
    <property type="term" value="P:cellular response to oxygen-containing compound"/>
    <property type="evidence" value="ECO:0007669"/>
    <property type="project" value="UniProtKB-ARBA"/>
</dbReference>
<evidence type="ECO:0000259" key="15">
    <source>
        <dbReference type="PROSITE" id="PS50287"/>
    </source>
</evidence>
<dbReference type="SMART" id="SM00473">
    <property type="entry name" value="PAN_AP"/>
    <property type="match status" value="1"/>
</dbReference>
<proteinExistence type="predicted"/>
<dbReference type="PROSITE" id="PS50948">
    <property type="entry name" value="PAN"/>
    <property type="match status" value="1"/>
</dbReference>
<dbReference type="InterPro" id="IPR001254">
    <property type="entry name" value="Trypsin_dom"/>
</dbReference>
<feature type="disulfide bond" evidence="11">
    <location>
        <begin position="502"/>
        <end position="517"/>
    </location>
</feature>
<keyword evidence="18" id="KW-1185">Reference proteome</keyword>
<organism evidence="17 18">
    <name type="scientific">Branchiostoma lanceolatum</name>
    <name type="common">Common lancelet</name>
    <name type="synonym">Amphioxus lanceolatum</name>
    <dbReference type="NCBI Taxonomy" id="7740"/>
    <lineage>
        <taxon>Eukaryota</taxon>
        <taxon>Metazoa</taxon>
        <taxon>Chordata</taxon>
        <taxon>Cephalochordata</taxon>
        <taxon>Leptocardii</taxon>
        <taxon>Amphioxiformes</taxon>
        <taxon>Branchiostomatidae</taxon>
        <taxon>Branchiostoma</taxon>
    </lineage>
</organism>
<dbReference type="InterPro" id="IPR036772">
    <property type="entry name" value="SRCR-like_dom_sf"/>
</dbReference>
<feature type="disulfide bond" evidence="11">
    <location>
        <begin position="630"/>
        <end position="645"/>
    </location>
</feature>
<dbReference type="SUPFAM" id="SSF50494">
    <property type="entry name" value="Trypsin-like serine proteases"/>
    <property type="match status" value="1"/>
</dbReference>
<dbReference type="InterPro" id="IPR003609">
    <property type="entry name" value="Pan_app"/>
</dbReference>
<feature type="domain" description="Kringle" evidence="13">
    <location>
        <begin position="794"/>
        <end position="874"/>
    </location>
</feature>
<accession>A0A8J9Z574</accession>
<dbReference type="PROSITE" id="PS50287">
    <property type="entry name" value="SRCR_2"/>
    <property type="match status" value="2"/>
</dbReference>
<dbReference type="CDD" id="cd01099">
    <property type="entry name" value="PAN_AP_HGF"/>
    <property type="match status" value="1"/>
</dbReference>
<keyword evidence="5" id="KW-0732">Signal</keyword>
<feature type="disulfide bond" evidence="11">
    <location>
        <begin position="904"/>
        <end position="919"/>
    </location>
</feature>
<evidence type="ECO:0000259" key="14">
    <source>
        <dbReference type="PROSITE" id="PS50240"/>
    </source>
</evidence>
<evidence type="ECO:0000256" key="4">
    <source>
        <dbReference type="ARBA" id="ARBA00022670"/>
    </source>
</evidence>
<keyword evidence="9 12" id="KW-1015">Disulfide bond</keyword>
<dbReference type="InterPro" id="IPR002172">
    <property type="entry name" value="LDrepeatLR_classA_rpt"/>
</dbReference>
<dbReference type="FunFam" id="2.40.10.10:FF:000003">
    <property type="entry name" value="Transmembrane serine protease 3"/>
    <property type="match status" value="1"/>
</dbReference>
<evidence type="ECO:0000256" key="10">
    <source>
        <dbReference type="PROSITE-ProRule" id="PRU00121"/>
    </source>
</evidence>
<keyword evidence="8" id="KW-0720">Serine protease</keyword>
<dbReference type="GO" id="GO:0033993">
    <property type="term" value="P:response to lipid"/>
    <property type="evidence" value="ECO:0007669"/>
    <property type="project" value="UniProtKB-ARBA"/>
</dbReference>
<keyword evidence="6" id="KW-0677">Repeat</keyword>
<dbReference type="InterPro" id="IPR001190">
    <property type="entry name" value="SRCR"/>
</dbReference>
<dbReference type="FunFam" id="2.40.20.10:FF:000001">
    <property type="entry name" value="Urokinase-type plasminogen activator"/>
    <property type="match status" value="4"/>
</dbReference>
<dbReference type="PRINTS" id="PR00258">
    <property type="entry name" value="SPERACTRCPTR"/>
</dbReference>
<dbReference type="InterPro" id="IPR043504">
    <property type="entry name" value="Peptidase_S1_PA_chymotrypsin"/>
</dbReference>
<evidence type="ECO:0000259" key="16">
    <source>
        <dbReference type="PROSITE" id="PS50948"/>
    </source>
</evidence>
<feature type="disulfide bond" evidence="11">
    <location>
        <begin position="885"/>
        <end position="897"/>
    </location>
</feature>
<keyword evidence="7" id="KW-0378">Hydrolase</keyword>
<protein>
    <submittedName>
        <fullName evidence="17">PLAT protein</fullName>
    </submittedName>
</protein>
<dbReference type="PROSITE" id="PS01209">
    <property type="entry name" value="LDLRA_1"/>
    <property type="match status" value="4"/>
</dbReference>
<evidence type="ECO:0000259" key="13">
    <source>
        <dbReference type="PROSITE" id="PS50070"/>
    </source>
</evidence>
<feature type="disulfide bond" evidence="12">
    <location>
        <begin position="723"/>
        <end position="733"/>
    </location>
</feature>
<dbReference type="InterPro" id="IPR023415">
    <property type="entry name" value="LDLR_class-A_CS"/>
</dbReference>
<dbReference type="CDD" id="cd00108">
    <property type="entry name" value="KR"/>
    <property type="match status" value="3"/>
</dbReference>
<feature type="disulfide bond" evidence="11">
    <location>
        <begin position="618"/>
        <end position="636"/>
    </location>
</feature>
<dbReference type="FunFam" id="3.50.4.10:FF:000023">
    <property type="entry name" value="Uncharacterized protein"/>
    <property type="match status" value="1"/>
</dbReference>
<dbReference type="PRINTS" id="PR00261">
    <property type="entry name" value="LDLRECEPTOR"/>
</dbReference>
<dbReference type="Pfam" id="PF00089">
    <property type="entry name" value="Trypsin"/>
    <property type="match status" value="1"/>
</dbReference>
<dbReference type="InterPro" id="IPR018056">
    <property type="entry name" value="Kringle_CS"/>
</dbReference>
<dbReference type="InterPro" id="IPR000001">
    <property type="entry name" value="Kringle"/>
</dbReference>
<feature type="disulfide bond" evidence="12">
    <location>
        <begin position="174"/>
        <end position="184"/>
    </location>
</feature>
<feature type="disulfide bond" evidence="10">
    <location>
        <begin position="921"/>
        <end position="998"/>
    </location>
</feature>
<evidence type="ECO:0000256" key="6">
    <source>
        <dbReference type="ARBA" id="ARBA00022737"/>
    </source>
</evidence>
<dbReference type="InterPro" id="IPR036055">
    <property type="entry name" value="LDL_receptor-like_sf"/>
</dbReference>